<name>A0ABX1QU88_9FLAO</name>
<evidence type="ECO:0000256" key="12">
    <source>
        <dbReference type="ARBA" id="ARBA00049091"/>
    </source>
</evidence>
<dbReference type="InterPro" id="IPR013766">
    <property type="entry name" value="Thioredoxin_domain"/>
</dbReference>
<dbReference type="PROSITE" id="PS51352">
    <property type="entry name" value="THIOREDOXIN_2"/>
    <property type="match status" value="1"/>
</dbReference>
<keyword evidence="6" id="KW-0560">Oxidoreductase</keyword>
<keyword evidence="8" id="KW-0676">Redox-active center</keyword>
<evidence type="ECO:0000256" key="4">
    <source>
        <dbReference type="ARBA" id="ARBA00022559"/>
    </source>
</evidence>
<dbReference type="PIRSF" id="PIRSF000239">
    <property type="entry name" value="AHPC"/>
    <property type="match status" value="1"/>
</dbReference>
<feature type="domain" description="Thioredoxin" evidence="13">
    <location>
        <begin position="3"/>
        <end position="151"/>
    </location>
</feature>
<evidence type="ECO:0000256" key="9">
    <source>
        <dbReference type="ARBA" id="ARBA00032824"/>
    </source>
</evidence>
<keyword evidence="7" id="KW-1015">Disulfide bond</keyword>
<comment type="function">
    <text evidence="1">Thiol-specific peroxidase that catalyzes the reduction of hydrogen peroxide and organic hydroperoxides to water and alcohols, respectively. Plays a role in cell protection against oxidative stress by detoxifying peroxides and as sensor of hydrogen peroxide-mediated signaling events.</text>
</comment>
<dbReference type="InterPro" id="IPR000866">
    <property type="entry name" value="AhpC/TSA"/>
</dbReference>
<evidence type="ECO:0000256" key="3">
    <source>
        <dbReference type="ARBA" id="ARBA00013017"/>
    </source>
</evidence>
<proteinExistence type="inferred from homology"/>
<comment type="subunit">
    <text evidence="2">Monomer.</text>
</comment>
<dbReference type="Proteomes" id="UP000767947">
    <property type="component" value="Unassembled WGS sequence"/>
</dbReference>
<dbReference type="InterPro" id="IPR024706">
    <property type="entry name" value="Peroxiredoxin_AhpC-typ"/>
</dbReference>
<evidence type="ECO:0000256" key="6">
    <source>
        <dbReference type="ARBA" id="ARBA00023002"/>
    </source>
</evidence>
<accession>A0ABX1QU88</accession>
<keyword evidence="15" id="KW-1185">Reference proteome</keyword>
<organism evidence="14 15">
    <name type="scientific">Flavobacterium solisilvae</name>
    <dbReference type="NCBI Taxonomy" id="1852019"/>
    <lineage>
        <taxon>Bacteria</taxon>
        <taxon>Pseudomonadati</taxon>
        <taxon>Bacteroidota</taxon>
        <taxon>Flavobacteriia</taxon>
        <taxon>Flavobacteriales</taxon>
        <taxon>Flavobacteriaceae</taxon>
        <taxon>Flavobacterium</taxon>
    </lineage>
</organism>
<dbReference type="InterPro" id="IPR036249">
    <property type="entry name" value="Thioredoxin-like_sf"/>
</dbReference>
<evidence type="ECO:0000256" key="7">
    <source>
        <dbReference type="ARBA" id="ARBA00023157"/>
    </source>
</evidence>
<dbReference type="InterPro" id="IPR050924">
    <property type="entry name" value="Peroxiredoxin_BCP/PrxQ"/>
</dbReference>
<evidence type="ECO:0000256" key="10">
    <source>
        <dbReference type="ARBA" id="ARBA00038489"/>
    </source>
</evidence>
<dbReference type="PANTHER" id="PTHR42801:SF4">
    <property type="entry name" value="AHPC_TSA FAMILY PROTEIN"/>
    <property type="match status" value="1"/>
</dbReference>
<dbReference type="CDD" id="cd03017">
    <property type="entry name" value="PRX_BCP"/>
    <property type="match status" value="1"/>
</dbReference>
<comment type="caution">
    <text evidence="14">The sequence shown here is derived from an EMBL/GenBank/DDBJ whole genome shotgun (WGS) entry which is preliminary data.</text>
</comment>
<evidence type="ECO:0000256" key="1">
    <source>
        <dbReference type="ARBA" id="ARBA00003330"/>
    </source>
</evidence>
<dbReference type="Gene3D" id="3.40.30.10">
    <property type="entry name" value="Glutaredoxin"/>
    <property type="match status" value="1"/>
</dbReference>
<evidence type="ECO:0000256" key="8">
    <source>
        <dbReference type="ARBA" id="ARBA00023284"/>
    </source>
</evidence>
<protein>
    <recommendedName>
        <fullName evidence="3">thioredoxin-dependent peroxiredoxin</fullName>
        <ecNumber evidence="3">1.11.1.24</ecNumber>
    </recommendedName>
    <alternativeName>
        <fullName evidence="9">Thioredoxin peroxidase</fullName>
    </alternativeName>
    <alternativeName>
        <fullName evidence="11">Thioredoxin-dependent peroxiredoxin Bcp</fullName>
    </alternativeName>
</protein>
<evidence type="ECO:0000259" key="13">
    <source>
        <dbReference type="PROSITE" id="PS51352"/>
    </source>
</evidence>
<keyword evidence="5" id="KW-0049">Antioxidant</keyword>
<keyword evidence="4" id="KW-0575">Peroxidase</keyword>
<comment type="similarity">
    <text evidence="10">Belongs to the peroxiredoxin family. BCP/PrxQ subfamily.</text>
</comment>
<reference evidence="14 15" key="1">
    <citation type="submission" date="2020-02" db="EMBL/GenBank/DDBJ databases">
        <title>Flavobacterium sp. genome.</title>
        <authorList>
            <person name="Jung H.S."/>
            <person name="Baek J.H."/>
            <person name="Jeon C.O."/>
        </authorList>
    </citation>
    <scope>NUCLEOTIDE SEQUENCE [LARGE SCALE GENOMIC DNA]</scope>
    <source>
        <strain evidence="14 15">SE-s27</strain>
    </source>
</reference>
<dbReference type="Pfam" id="PF00578">
    <property type="entry name" value="AhpC-TSA"/>
    <property type="match status" value="1"/>
</dbReference>
<dbReference type="RefSeq" id="WP_169523860.1">
    <property type="nucleotide sequence ID" value="NZ_JAAMPT010000206.1"/>
</dbReference>
<sequence length="154" mass="17349">MSLKIGDKLPKFTAINSNGNAFDSQSFIGKSLVIYFYPKDETRVCTEQACSFRDNYEEFKELGAEVIGISSDSNKSHQKFASKHQLPFILLSDNDKKLRKLFGVPNDLFGLIPGRVTYVVNKNGIIEMVFNSMSGKIHIEKALEILRNQSHTAK</sequence>
<dbReference type="EC" id="1.11.1.24" evidence="3"/>
<dbReference type="EMBL" id="JAAMPT010000206">
    <property type="protein sequence ID" value="NMH25288.1"/>
    <property type="molecule type" value="Genomic_DNA"/>
</dbReference>
<gene>
    <name evidence="14" type="ORF">G6042_08410</name>
</gene>
<dbReference type="SUPFAM" id="SSF52833">
    <property type="entry name" value="Thioredoxin-like"/>
    <property type="match status" value="1"/>
</dbReference>
<evidence type="ECO:0000313" key="15">
    <source>
        <dbReference type="Proteomes" id="UP000767947"/>
    </source>
</evidence>
<evidence type="ECO:0000313" key="14">
    <source>
        <dbReference type="EMBL" id="NMH25288.1"/>
    </source>
</evidence>
<comment type="catalytic activity">
    <reaction evidence="12">
        <text>a hydroperoxide + [thioredoxin]-dithiol = an alcohol + [thioredoxin]-disulfide + H2O</text>
        <dbReference type="Rhea" id="RHEA:62620"/>
        <dbReference type="Rhea" id="RHEA-COMP:10698"/>
        <dbReference type="Rhea" id="RHEA-COMP:10700"/>
        <dbReference type="ChEBI" id="CHEBI:15377"/>
        <dbReference type="ChEBI" id="CHEBI:29950"/>
        <dbReference type="ChEBI" id="CHEBI:30879"/>
        <dbReference type="ChEBI" id="CHEBI:35924"/>
        <dbReference type="ChEBI" id="CHEBI:50058"/>
        <dbReference type="EC" id="1.11.1.24"/>
    </reaction>
</comment>
<evidence type="ECO:0000256" key="2">
    <source>
        <dbReference type="ARBA" id="ARBA00011245"/>
    </source>
</evidence>
<evidence type="ECO:0000256" key="5">
    <source>
        <dbReference type="ARBA" id="ARBA00022862"/>
    </source>
</evidence>
<dbReference type="PANTHER" id="PTHR42801">
    <property type="entry name" value="THIOREDOXIN-DEPENDENT PEROXIDE REDUCTASE"/>
    <property type="match status" value="1"/>
</dbReference>
<evidence type="ECO:0000256" key="11">
    <source>
        <dbReference type="ARBA" id="ARBA00042639"/>
    </source>
</evidence>